<keyword evidence="1" id="KW-0732">Signal</keyword>
<sequence length="83" mass="9168">MFNYLATMIALMVRRLFSMSLSGLPGFINSVFKLAQLSLLCPHCSCISKQAKTVNIAFKTNIKGTIQYLAIDFTGLKVYGKGE</sequence>
<feature type="chain" id="PRO_5013398682" evidence="1">
    <location>
        <begin position="23"/>
        <end position="83"/>
    </location>
</feature>
<organism evidence="3 4">
    <name type="scientific">Candidatus Enterovibrio altilux</name>
    <dbReference type="NCBI Taxonomy" id="1927128"/>
    <lineage>
        <taxon>Bacteria</taxon>
        <taxon>Pseudomonadati</taxon>
        <taxon>Pseudomonadota</taxon>
        <taxon>Gammaproteobacteria</taxon>
        <taxon>Vibrionales</taxon>
        <taxon>Vibrionaceae</taxon>
        <taxon>Enterovibrio</taxon>
    </lineage>
</organism>
<evidence type="ECO:0000256" key="1">
    <source>
        <dbReference type="SAM" id="SignalP"/>
    </source>
</evidence>
<proteinExistence type="predicted"/>
<keyword evidence="4" id="KW-1185">Reference proteome</keyword>
<dbReference type="PANTHER" id="PTHR34631">
    <property type="match status" value="1"/>
</dbReference>
<name>A0A291B7C4_9GAMM</name>
<dbReference type="Proteomes" id="UP000218160">
    <property type="component" value="Chromosome 1"/>
</dbReference>
<dbReference type="PANTHER" id="PTHR34631:SF3">
    <property type="entry name" value="ISSOD12 TRANSPOSASE TNPA_ISSOD12"/>
    <property type="match status" value="1"/>
</dbReference>
<protein>
    <submittedName>
        <fullName evidence="3">Mobile element protein</fullName>
    </submittedName>
</protein>
<gene>
    <name evidence="3" type="ORF">BTN50_0368</name>
</gene>
<accession>A0A291B7C4</accession>
<dbReference type="AlphaFoldDB" id="A0A291B7C4"/>
<feature type="signal peptide" evidence="1">
    <location>
        <begin position="1"/>
        <end position="22"/>
    </location>
</feature>
<dbReference type="Pfam" id="PF13737">
    <property type="entry name" value="DDE_Tnp_1_5"/>
    <property type="match status" value="1"/>
</dbReference>
<evidence type="ECO:0000259" key="2">
    <source>
        <dbReference type="Pfam" id="PF13737"/>
    </source>
</evidence>
<evidence type="ECO:0000313" key="4">
    <source>
        <dbReference type="Proteomes" id="UP000218160"/>
    </source>
</evidence>
<dbReference type="InterPro" id="IPR053172">
    <property type="entry name" value="Tn903_transposase"/>
</dbReference>
<evidence type="ECO:0000313" key="3">
    <source>
        <dbReference type="EMBL" id="ATF08902.1"/>
    </source>
</evidence>
<reference evidence="4" key="1">
    <citation type="submission" date="2017-04" db="EMBL/GenBank/DDBJ databases">
        <title>Genome evolution of the luminous symbionts of deep sea anglerfish.</title>
        <authorList>
            <person name="Hendry T.A."/>
        </authorList>
    </citation>
    <scope>NUCLEOTIDE SEQUENCE [LARGE SCALE GENOMIC DNA]</scope>
</reference>
<dbReference type="KEGG" id="elux:BTN50_0368"/>
<dbReference type="InterPro" id="IPR025668">
    <property type="entry name" value="Tnp_DDE_dom"/>
</dbReference>
<feature type="domain" description="Transposase DDE" evidence="2">
    <location>
        <begin position="5"/>
        <end position="81"/>
    </location>
</feature>
<dbReference type="EMBL" id="CP020660">
    <property type="protein sequence ID" value="ATF08902.1"/>
    <property type="molecule type" value="Genomic_DNA"/>
</dbReference>